<dbReference type="GO" id="GO:0060271">
    <property type="term" value="P:cilium assembly"/>
    <property type="evidence" value="ECO:0007669"/>
    <property type="project" value="TreeGrafter"/>
</dbReference>
<accession>A0A3M7R9M0</accession>
<dbReference type="Proteomes" id="UP000276133">
    <property type="component" value="Unassembled WGS sequence"/>
</dbReference>
<name>A0A3M7R9M0_BRAPC</name>
<sequence length="1104" mass="127486">MVLEHEEIESIKPKKSSHQLDKSLFTFKPKLNPKSNQIAQQSQKSFLERQNSHVQKQLEQLRKAFLLSTNDYGKLLYPYSLLTNSNISKSDYFIQKETNTSVNKLRCHSQNLKCQPFRMLEIRSKSETKFASQYSKFNLNKQSILRKNDKNLEVLKNRIMLDLLERHSSNENNDTTLLNSNISNVGVKLAKLKTSNSRSSEFGSQIKNIKTKLKKVKNQLNENEEYENSDELLSRPYDLENEESLIEDESKIFQGSRSKTMSSSALIGKKSKDSKLTSSSSSPNVNTDRLKMAREEAERAIKQKKIFTLIGPYPALREALKNRGWVEKFENMNSIPTIKKKKSKKNSSTTDNNDDDKDDDCNNADDNLDVDDEGEEYEDKVKPWEENNGYFGILSRLVKSFNPTFIWTVRSGNIDYSYLSREQMVNHFNKNGAFTTKIGLCSNLRNLSWFSPQTSDDFFPRCYKLSQEEDKLAFIDDYRLTCCIGLLKYVLISYKGYPDEDDLDVHITSSEELKKMKDEAKKNDPDFGNESKTEPVESNKSNAQGRSHRSRKSITKLITSVPVEAIDFAIKQINEFIDFHENNDIDKPVQNVLPEEKWLKLYEWFYAACHEKIPFEKFSESLVDEVEATLRNANKFLPQYDIDGYRNIWIVKPGALSRGRGIIVFDKIENILELNTSPLQRDGKYVVQKYIERPLLIHKIKFDIRQWFLVTDFNPLTIWMYKDCYLRFCTTEFTLDTTQQNVHLCNYSIQKNYKNDAERSDELPRENMWTNDEFVEKYLKKRNQSEAWHQVIYPGMKNAIICSMLATQDIIETRKNTFELYGADFMIGEDLKPWLIEINCSPTMARSTAITAFLCDSVLEDVCKVIIDRKSNKNCDTGRFELIHKAMTVPQPNYIGIDLKIDGQAYKKHHHTNHSSNNNSNSSSTQNQTNNTIVSNNSFQANQSIAKTTRPSSTEAHSPISSIIELKSHRNSNTSQKSTNNNFTSTSFRLRKETTLPTISIVNSINELTNKEKQNMSHLSNYKSNLSLNESAETKPKDLNQSDLASSVSIRRKTNEDKYSTLKPLNMTNKSIQFQPNNTNVVRPHPFSDLIFHQSQHTNTVKGK</sequence>
<dbReference type="Gene3D" id="3.30.470.20">
    <property type="entry name" value="ATP-grasp fold, B domain"/>
    <property type="match status" value="1"/>
</dbReference>
<evidence type="ECO:0000256" key="1">
    <source>
        <dbReference type="ARBA" id="ARBA00004245"/>
    </source>
</evidence>
<dbReference type="GO" id="GO:0070736">
    <property type="term" value="F:protein-glycine ligase activity, initiating"/>
    <property type="evidence" value="ECO:0007669"/>
    <property type="project" value="TreeGrafter"/>
</dbReference>
<feature type="region of interest" description="Disordered" evidence="7">
    <location>
        <begin position="251"/>
        <end position="290"/>
    </location>
</feature>
<dbReference type="GO" id="GO:0005930">
    <property type="term" value="C:axoneme"/>
    <property type="evidence" value="ECO:0007669"/>
    <property type="project" value="TreeGrafter"/>
</dbReference>
<keyword evidence="5" id="KW-0067">ATP-binding</keyword>
<dbReference type="PANTHER" id="PTHR45870">
    <property type="entry name" value="TUBULIN MONOGLYCYLASE TTLL3"/>
    <property type="match status" value="1"/>
</dbReference>
<dbReference type="SUPFAM" id="SSF56059">
    <property type="entry name" value="Glutathione synthetase ATP-binding domain-like"/>
    <property type="match status" value="1"/>
</dbReference>
<feature type="region of interest" description="Disordered" evidence="7">
    <location>
        <begin position="518"/>
        <end position="551"/>
    </location>
</feature>
<comment type="caution">
    <text evidence="8">The sequence shown here is derived from an EMBL/GenBank/DDBJ whole genome shotgun (WGS) entry which is preliminary data.</text>
</comment>
<dbReference type="GO" id="GO:0015630">
    <property type="term" value="C:microtubule cytoskeleton"/>
    <property type="evidence" value="ECO:0007669"/>
    <property type="project" value="TreeGrafter"/>
</dbReference>
<evidence type="ECO:0000256" key="6">
    <source>
        <dbReference type="ARBA" id="ARBA00023212"/>
    </source>
</evidence>
<keyword evidence="3" id="KW-0436">Ligase</keyword>
<comment type="subcellular location">
    <subcellularLocation>
        <location evidence="1">Cytoplasm</location>
        <location evidence="1">Cytoskeleton</location>
    </subcellularLocation>
</comment>
<gene>
    <name evidence="8" type="ORF">BpHYR1_010129</name>
</gene>
<keyword evidence="9" id="KW-1185">Reference proteome</keyword>
<organism evidence="8 9">
    <name type="scientific">Brachionus plicatilis</name>
    <name type="common">Marine rotifer</name>
    <name type="synonym">Brachionus muelleri</name>
    <dbReference type="NCBI Taxonomy" id="10195"/>
    <lineage>
        <taxon>Eukaryota</taxon>
        <taxon>Metazoa</taxon>
        <taxon>Spiralia</taxon>
        <taxon>Gnathifera</taxon>
        <taxon>Rotifera</taxon>
        <taxon>Eurotatoria</taxon>
        <taxon>Monogononta</taxon>
        <taxon>Pseudotrocha</taxon>
        <taxon>Ploima</taxon>
        <taxon>Brachionidae</taxon>
        <taxon>Brachionus</taxon>
    </lineage>
</organism>
<feature type="region of interest" description="Disordered" evidence="7">
    <location>
        <begin position="965"/>
        <end position="989"/>
    </location>
</feature>
<dbReference type="InterPro" id="IPR051437">
    <property type="entry name" value="TTLL_monoglycylase"/>
</dbReference>
<dbReference type="InterPro" id="IPR004344">
    <property type="entry name" value="TTL/TTLL_fam"/>
</dbReference>
<feature type="region of interest" description="Disordered" evidence="7">
    <location>
        <begin position="907"/>
        <end position="931"/>
    </location>
</feature>
<evidence type="ECO:0000256" key="3">
    <source>
        <dbReference type="ARBA" id="ARBA00022598"/>
    </source>
</evidence>
<feature type="compositionally biased region" description="Basic and acidic residues" evidence="7">
    <location>
        <begin position="518"/>
        <end position="537"/>
    </location>
</feature>
<evidence type="ECO:0000256" key="2">
    <source>
        <dbReference type="ARBA" id="ARBA00022490"/>
    </source>
</evidence>
<feature type="compositionally biased region" description="Low complexity" evidence="7">
    <location>
        <begin position="971"/>
        <end position="987"/>
    </location>
</feature>
<dbReference type="GO" id="GO:0003341">
    <property type="term" value="P:cilium movement"/>
    <property type="evidence" value="ECO:0007669"/>
    <property type="project" value="TreeGrafter"/>
</dbReference>
<protein>
    <submittedName>
        <fullName evidence="8">Tubulin monoglycylase TTLL3-like isoform X5</fullName>
    </submittedName>
</protein>
<reference evidence="8 9" key="1">
    <citation type="journal article" date="2018" name="Sci. Rep.">
        <title>Genomic signatures of local adaptation to the degree of environmental predictability in rotifers.</title>
        <authorList>
            <person name="Franch-Gras L."/>
            <person name="Hahn C."/>
            <person name="Garcia-Roger E.M."/>
            <person name="Carmona M.J."/>
            <person name="Serra M."/>
            <person name="Gomez A."/>
        </authorList>
    </citation>
    <scope>NUCLEOTIDE SEQUENCE [LARGE SCALE GENOMIC DNA]</scope>
    <source>
        <strain evidence="8">HYR1</strain>
    </source>
</reference>
<dbReference type="Pfam" id="PF03133">
    <property type="entry name" value="TTL"/>
    <property type="match status" value="1"/>
</dbReference>
<evidence type="ECO:0000256" key="5">
    <source>
        <dbReference type="ARBA" id="ARBA00022840"/>
    </source>
</evidence>
<feature type="region of interest" description="Disordered" evidence="7">
    <location>
        <begin position="337"/>
        <end position="379"/>
    </location>
</feature>
<feature type="compositionally biased region" description="Low complexity" evidence="7">
    <location>
        <begin position="914"/>
        <end position="931"/>
    </location>
</feature>
<dbReference type="FunFam" id="3.30.470.20:FF:000032">
    <property type="entry name" value="tubulin monoglycylase TTLL3 isoform X2"/>
    <property type="match status" value="1"/>
</dbReference>
<keyword evidence="2" id="KW-0963">Cytoplasm</keyword>
<dbReference type="GO" id="GO:0005524">
    <property type="term" value="F:ATP binding"/>
    <property type="evidence" value="ECO:0007669"/>
    <property type="project" value="UniProtKB-KW"/>
</dbReference>
<proteinExistence type="predicted"/>
<dbReference type="STRING" id="10195.A0A3M7R9M0"/>
<keyword evidence="6" id="KW-0206">Cytoskeleton</keyword>
<dbReference type="PROSITE" id="PS51221">
    <property type="entry name" value="TTL"/>
    <property type="match status" value="1"/>
</dbReference>
<dbReference type="AlphaFoldDB" id="A0A3M7R9M0"/>
<evidence type="ECO:0000256" key="4">
    <source>
        <dbReference type="ARBA" id="ARBA00022741"/>
    </source>
</evidence>
<feature type="compositionally biased region" description="Acidic residues" evidence="7">
    <location>
        <begin position="352"/>
        <end position="378"/>
    </location>
</feature>
<feature type="compositionally biased region" description="Polar residues" evidence="7">
    <location>
        <begin position="253"/>
        <end position="265"/>
    </location>
</feature>
<evidence type="ECO:0000313" key="8">
    <source>
        <dbReference type="EMBL" id="RNA20114.1"/>
    </source>
</evidence>
<evidence type="ECO:0000313" key="9">
    <source>
        <dbReference type="Proteomes" id="UP000276133"/>
    </source>
</evidence>
<dbReference type="OrthoDB" id="202825at2759"/>
<evidence type="ECO:0000256" key="7">
    <source>
        <dbReference type="SAM" id="MobiDB-lite"/>
    </source>
</evidence>
<keyword evidence="4" id="KW-0547">Nucleotide-binding</keyword>
<dbReference type="PANTHER" id="PTHR45870:SF2">
    <property type="entry name" value="TUBULIN MONOGLYCYLASE TTLL3"/>
    <property type="match status" value="1"/>
</dbReference>
<dbReference type="EMBL" id="REGN01003922">
    <property type="protein sequence ID" value="RNA20114.1"/>
    <property type="molecule type" value="Genomic_DNA"/>
</dbReference>